<feature type="region of interest" description="Disordered" evidence="1">
    <location>
        <begin position="561"/>
        <end position="590"/>
    </location>
</feature>
<evidence type="ECO:0000256" key="1">
    <source>
        <dbReference type="SAM" id="MobiDB-lite"/>
    </source>
</evidence>
<feature type="compositionally biased region" description="Basic and acidic residues" evidence="1">
    <location>
        <begin position="438"/>
        <end position="450"/>
    </location>
</feature>
<feature type="compositionally biased region" description="Low complexity" evidence="1">
    <location>
        <begin position="619"/>
        <end position="639"/>
    </location>
</feature>
<feature type="region of interest" description="Disordered" evidence="1">
    <location>
        <begin position="619"/>
        <end position="682"/>
    </location>
</feature>
<feature type="compositionally biased region" description="Low complexity" evidence="1">
    <location>
        <begin position="864"/>
        <end position="881"/>
    </location>
</feature>
<feature type="region of interest" description="Disordered" evidence="1">
    <location>
        <begin position="793"/>
        <end position="881"/>
    </location>
</feature>
<evidence type="ECO:0000313" key="4">
    <source>
        <dbReference type="Proteomes" id="UP001174909"/>
    </source>
</evidence>
<feature type="domain" description="Ubinuclein middle" evidence="2">
    <location>
        <begin position="182"/>
        <end position="415"/>
    </location>
</feature>
<organism evidence="3 4">
    <name type="scientific">Geodia barretti</name>
    <name type="common">Barrett's horny sponge</name>
    <dbReference type="NCBI Taxonomy" id="519541"/>
    <lineage>
        <taxon>Eukaryota</taxon>
        <taxon>Metazoa</taxon>
        <taxon>Porifera</taxon>
        <taxon>Demospongiae</taxon>
        <taxon>Heteroscleromorpha</taxon>
        <taxon>Tetractinellida</taxon>
        <taxon>Astrophorina</taxon>
        <taxon>Geodiidae</taxon>
        <taxon>Geodia</taxon>
    </lineage>
</organism>
<comment type="caution">
    <text evidence="3">The sequence shown here is derived from an EMBL/GenBank/DDBJ whole genome shotgun (WGS) entry which is preliminary data.</text>
</comment>
<feature type="compositionally biased region" description="Polar residues" evidence="1">
    <location>
        <begin position="561"/>
        <end position="579"/>
    </location>
</feature>
<feature type="non-terminal residue" evidence="3">
    <location>
        <position position="1"/>
    </location>
</feature>
<dbReference type="PANTHER" id="PTHR21669:SF28">
    <property type="entry name" value="YEMANUCLEIN"/>
    <property type="match status" value="1"/>
</dbReference>
<dbReference type="InterPro" id="IPR026947">
    <property type="entry name" value="UBN_middle_dom"/>
</dbReference>
<feature type="compositionally biased region" description="Polar residues" evidence="1">
    <location>
        <begin position="425"/>
        <end position="434"/>
    </location>
</feature>
<gene>
    <name evidence="3" type="ORF">GBAR_LOCUS21207</name>
</gene>
<feature type="region of interest" description="Disordered" evidence="1">
    <location>
        <begin position="44"/>
        <end position="83"/>
    </location>
</feature>
<dbReference type="PANTHER" id="PTHR21669">
    <property type="entry name" value="CAPZ-INTERACTING PROTEIN AND RELATED PROTEINS"/>
    <property type="match status" value="1"/>
</dbReference>
<keyword evidence="4" id="KW-1185">Reference proteome</keyword>
<feature type="compositionally biased region" description="Basic and acidic residues" evidence="1">
    <location>
        <begin position="823"/>
        <end position="832"/>
    </location>
</feature>
<dbReference type="GO" id="GO:0005634">
    <property type="term" value="C:nucleus"/>
    <property type="evidence" value="ECO:0007669"/>
    <property type="project" value="TreeGrafter"/>
</dbReference>
<feature type="compositionally biased region" description="Polar residues" evidence="1">
    <location>
        <begin position="673"/>
        <end position="682"/>
    </location>
</feature>
<feature type="compositionally biased region" description="Basic residues" evidence="1">
    <location>
        <begin position="44"/>
        <end position="55"/>
    </location>
</feature>
<dbReference type="Proteomes" id="UP001174909">
    <property type="component" value="Unassembled WGS sequence"/>
</dbReference>
<feature type="region of interest" description="Disordered" evidence="1">
    <location>
        <begin position="424"/>
        <end position="536"/>
    </location>
</feature>
<feature type="compositionally biased region" description="Polar residues" evidence="1">
    <location>
        <begin position="472"/>
        <end position="486"/>
    </location>
</feature>
<name>A0AA35SZ29_GEOBA</name>
<feature type="region of interest" description="Disordered" evidence="1">
    <location>
        <begin position="150"/>
        <end position="187"/>
    </location>
</feature>
<dbReference type="GO" id="GO:0006325">
    <property type="term" value="P:chromatin organization"/>
    <property type="evidence" value="ECO:0007669"/>
    <property type="project" value="TreeGrafter"/>
</dbReference>
<feature type="compositionally biased region" description="Polar residues" evidence="1">
    <location>
        <begin position="834"/>
        <end position="846"/>
    </location>
</feature>
<sequence length="1051" mass="111642">MYEDFVPPQVDTKFGGFYVNAGDLEFRTVWQTEADEDMDVLMKKKRKPKMKKQSSHHTPQSILASQKLKKAKQHVAAQKVPKPKAGKVLFKTSSLATSSSSSLFAKSPHKKSTLAAGAVKKEKGEGLVLHSLTPSPSPLAGVLLSAEAGPSSHAAVKLESGGDQGGKRAGEGPEVPKPPPVLPEDLPEDISTSIRLFQESVARDQASTPEGKISNKTRGSYDEQLTELELACRKLPVKKRIAVLEFVSYKLGVSRATTIKRVRQVMKKREEEALAQPLQKLKGAVDVSMAEQLQQYEVELKTRAVSLSAAGGDKMTVTPMEVDDEVTVDEVFEESSNAASEMKEAAAKAKRAPRKKYKWTEETRHLLCEVVKVKVESEELMRGRVNGEEVLMEFLDTKVKPIWPKGWMQKSILYKTTELVHRHFTNPQSKKSGVTGTKKPDKEKTTEPKKPGTPSSQTAAKKLAESREDSPRLSQLSPATSRSNSPKSRESPESIQWSVRSGNTSLGSPITIVRTTPTSVFGSGGSGAGGSEMTSGAMGVQITPRMAQLLSTVASSQSLVKTSKATSSPPGKALSSTVSPPAKKSDRSAGKIALHTDVQALLSQFQSSQLLKFSELSSTTSSPTSAAATASTLQGSPKTSQPPPPQLPHSSLTTSSSKSVSSSRASGTVSSSKLNNPGSKITTSQIQMKTIVSQLKPKVTSRGKLNAASSTSALKQPSPPVLHSLVATSQEPVASLNQQKLSSSSLSVSQARNAGVVTSVKKVSVVACTGPTIQLPKITSAFSMAPMSAHTTKSNQLAPTLNPFPVPLSSSKLQGLKKTSPPKGDRAPKGDRVSGSQTKPHPQATPTVRRPEHSTVIQRSQVRSTSPLANSRPSSSSPQSHLPLSAIVHHVSPSLQTSSSPAFLPPLSTTTGSSGARQTAGNKLLISASSPIATPEVSPITAFLLPQQQPTYAVVTSVSPQLLAQQNESTVRAVTAESQFAATTIPFSSCASTFILTSPLSGGHFSHQHTPKTTPLHTHQQLVHHHQTPPPRSLTISPPTVPVAGAQVIVG</sequence>
<evidence type="ECO:0000259" key="2">
    <source>
        <dbReference type="Pfam" id="PF14075"/>
    </source>
</evidence>
<dbReference type="AlphaFoldDB" id="A0AA35SZ29"/>
<reference evidence="3" key="1">
    <citation type="submission" date="2023-03" db="EMBL/GenBank/DDBJ databases">
        <authorList>
            <person name="Steffen K."/>
            <person name="Cardenas P."/>
        </authorList>
    </citation>
    <scope>NUCLEOTIDE SEQUENCE</scope>
</reference>
<accession>A0AA35SZ29</accession>
<feature type="compositionally biased region" description="Basic and acidic residues" evidence="1">
    <location>
        <begin position="462"/>
        <end position="471"/>
    </location>
</feature>
<dbReference type="EMBL" id="CASHTH010002970">
    <property type="protein sequence ID" value="CAI8038013.1"/>
    <property type="molecule type" value="Genomic_DNA"/>
</dbReference>
<feature type="compositionally biased region" description="Low complexity" evidence="1">
    <location>
        <begin position="648"/>
        <end position="672"/>
    </location>
</feature>
<feature type="region of interest" description="Disordered" evidence="1">
    <location>
        <begin position="697"/>
        <end position="719"/>
    </location>
</feature>
<feature type="region of interest" description="Disordered" evidence="1">
    <location>
        <begin position="895"/>
        <end position="918"/>
    </location>
</feature>
<protein>
    <submittedName>
        <fullName evidence="3">Ubinuclein-2</fullName>
    </submittedName>
</protein>
<proteinExistence type="predicted"/>
<evidence type="ECO:0000313" key="3">
    <source>
        <dbReference type="EMBL" id="CAI8038013.1"/>
    </source>
</evidence>
<dbReference type="Pfam" id="PF14075">
    <property type="entry name" value="UBN_AB"/>
    <property type="match status" value="1"/>
</dbReference>
<feature type="compositionally biased region" description="Polar residues" evidence="1">
    <location>
        <begin position="493"/>
        <end position="521"/>
    </location>
</feature>